<reference evidence="2 3" key="1">
    <citation type="journal article" date="2017" name="Genome Announc.">
        <title>Genome sequence of the saprophytic ascomycete Epicoccum nigrum ICMP 19927 strain isolated from New Zealand.</title>
        <authorList>
            <person name="Fokin M."/>
            <person name="Fleetwood D."/>
            <person name="Weir B.S."/>
            <person name="Villas-Boas S.G."/>
        </authorList>
    </citation>
    <scope>NUCLEOTIDE SEQUENCE [LARGE SCALE GENOMIC DNA]</scope>
    <source>
        <strain evidence="2 3">ICMP 19927</strain>
    </source>
</reference>
<feature type="region of interest" description="Disordered" evidence="1">
    <location>
        <begin position="154"/>
        <end position="420"/>
    </location>
</feature>
<organism evidence="2 3">
    <name type="scientific">Epicoccum nigrum</name>
    <name type="common">Soil fungus</name>
    <name type="synonym">Epicoccum purpurascens</name>
    <dbReference type="NCBI Taxonomy" id="105696"/>
    <lineage>
        <taxon>Eukaryota</taxon>
        <taxon>Fungi</taxon>
        <taxon>Dikarya</taxon>
        <taxon>Ascomycota</taxon>
        <taxon>Pezizomycotina</taxon>
        <taxon>Dothideomycetes</taxon>
        <taxon>Pleosporomycetidae</taxon>
        <taxon>Pleosporales</taxon>
        <taxon>Pleosporineae</taxon>
        <taxon>Didymellaceae</taxon>
        <taxon>Epicoccum</taxon>
    </lineage>
</organism>
<feature type="region of interest" description="Disordered" evidence="1">
    <location>
        <begin position="1"/>
        <end position="105"/>
    </location>
</feature>
<name>A0A1Y2LHC7_EPING</name>
<feature type="compositionally biased region" description="Basic and acidic residues" evidence="1">
    <location>
        <begin position="378"/>
        <end position="392"/>
    </location>
</feature>
<evidence type="ECO:0000313" key="3">
    <source>
        <dbReference type="Proteomes" id="UP000193240"/>
    </source>
</evidence>
<protein>
    <submittedName>
        <fullName evidence="2">Uncharacterized protein</fullName>
    </submittedName>
</protein>
<feature type="compositionally biased region" description="Basic and acidic residues" evidence="1">
    <location>
        <begin position="410"/>
        <end position="420"/>
    </location>
</feature>
<feature type="compositionally biased region" description="Low complexity" evidence="1">
    <location>
        <begin position="367"/>
        <end position="377"/>
    </location>
</feature>
<dbReference type="STRING" id="105696.A0A1Y2LHC7"/>
<dbReference type="InParanoid" id="A0A1Y2LHC7"/>
<dbReference type="EMBL" id="KZ107891">
    <property type="protein sequence ID" value="OSS43225.1"/>
    <property type="molecule type" value="Genomic_DNA"/>
</dbReference>
<feature type="compositionally biased region" description="Basic and acidic residues" evidence="1">
    <location>
        <begin position="60"/>
        <end position="85"/>
    </location>
</feature>
<feature type="compositionally biased region" description="Low complexity" evidence="1">
    <location>
        <begin position="326"/>
        <end position="341"/>
    </location>
</feature>
<evidence type="ECO:0000313" key="2">
    <source>
        <dbReference type="EMBL" id="OSS43225.1"/>
    </source>
</evidence>
<accession>A0A1Y2LHC7</accession>
<evidence type="ECO:0000256" key="1">
    <source>
        <dbReference type="SAM" id="MobiDB-lite"/>
    </source>
</evidence>
<feature type="compositionally biased region" description="Gly residues" evidence="1">
    <location>
        <begin position="399"/>
        <end position="408"/>
    </location>
</feature>
<dbReference type="Proteomes" id="UP000193240">
    <property type="component" value="Unassembled WGS sequence"/>
</dbReference>
<keyword evidence="3" id="KW-1185">Reference proteome</keyword>
<feature type="compositionally biased region" description="Pro residues" evidence="1">
    <location>
        <begin position="246"/>
        <end position="263"/>
    </location>
</feature>
<feature type="compositionally biased region" description="Pro residues" evidence="1">
    <location>
        <begin position="277"/>
        <end position="299"/>
    </location>
</feature>
<dbReference type="OMA" id="TPFDMLD"/>
<sequence length="420" mass="45302">MPRQLPWKGGGGGSRTQTTKPPARSSRPTRIPNNFDDDLFETSSRGRDKAKATSGSDGSLPERHDEESPPRHERARTKDPKERRPSSSPPPLADYALPHSEPMRRGLSKFDLRDDEWMMVEDEFLETAKLFTKHLHILEYDRLKETIEAKKKKVAQARPVVAGAERSAEGALKEKAKAQEIRQKQAIRDVFDSRGDSSEGDVSSVRRRRNKPTCTTAQPRLPSSKASSATDTDTDTDDLDARRLPNPQPTAPAAPAPKPPAPTTTPTAAHPSRQPAPNAPPPPPSSFPRPAPPGLPTAPTPRKGRPRPRTTPFDMLDAYSPPPPSSARNPSATAAQAAPPHTAERAEPTAPSPRPRRRPSDGTVAASSSSSSSSSSREALERRAKTRAERAKGGTKTEGAGGGGGGGKPQQHDDIPTFLF</sequence>
<gene>
    <name evidence="2" type="ORF">B5807_12137</name>
</gene>
<feature type="compositionally biased region" description="Low complexity" evidence="1">
    <location>
        <begin position="264"/>
        <end position="276"/>
    </location>
</feature>
<proteinExistence type="predicted"/>
<feature type="compositionally biased region" description="Basic and acidic residues" evidence="1">
    <location>
        <begin position="166"/>
        <end position="197"/>
    </location>
</feature>
<feature type="compositionally biased region" description="Polar residues" evidence="1">
    <location>
        <begin position="15"/>
        <end position="32"/>
    </location>
</feature>
<dbReference type="AlphaFoldDB" id="A0A1Y2LHC7"/>